<dbReference type="PROSITE" id="PS51480">
    <property type="entry name" value="DHAL"/>
    <property type="match status" value="1"/>
</dbReference>
<dbReference type="InterPro" id="IPR019986">
    <property type="entry name" value="YloV-like"/>
</dbReference>
<name>A0ABU6KC37_9BACI</name>
<dbReference type="NCBIfam" id="TIGR03599">
    <property type="entry name" value="YloV"/>
    <property type="match status" value="1"/>
</dbReference>
<dbReference type="Pfam" id="PF02734">
    <property type="entry name" value="Dak2"/>
    <property type="match status" value="1"/>
</dbReference>
<dbReference type="Proteomes" id="UP001335737">
    <property type="component" value="Unassembled WGS sequence"/>
</dbReference>
<proteinExistence type="predicted"/>
<dbReference type="InterPro" id="IPR036117">
    <property type="entry name" value="DhaL_dom_sf"/>
</dbReference>
<dbReference type="Pfam" id="PF13684">
    <property type="entry name" value="FakA-like_C"/>
    <property type="match status" value="1"/>
</dbReference>
<dbReference type="SMART" id="SM01121">
    <property type="entry name" value="Dak1_2"/>
    <property type="match status" value="1"/>
</dbReference>
<gene>
    <name evidence="2" type="ORF">QGM71_04395</name>
</gene>
<feature type="domain" description="DhaL" evidence="1">
    <location>
        <begin position="9"/>
        <end position="201"/>
    </location>
</feature>
<comment type="caution">
    <text evidence="2">The sequence shown here is derived from an EMBL/GenBank/DDBJ whole genome shotgun (WGS) entry which is preliminary data.</text>
</comment>
<dbReference type="InterPro" id="IPR048394">
    <property type="entry name" value="FakA-like_M"/>
</dbReference>
<evidence type="ECO:0000259" key="1">
    <source>
        <dbReference type="PROSITE" id="PS51480"/>
    </source>
</evidence>
<organism evidence="2 3">
    <name type="scientific">Virgibacillus tibetensis</name>
    <dbReference type="NCBI Taxonomy" id="3042313"/>
    <lineage>
        <taxon>Bacteria</taxon>
        <taxon>Bacillati</taxon>
        <taxon>Bacillota</taxon>
        <taxon>Bacilli</taxon>
        <taxon>Bacillales</taxon>
        <taxon>Bacillaceae</taxon>
        <taxon>Virgibacillus</taxon>
    </lineage>
</organism>
<keyword evidence="3" id="KW-1185">Reference proteome</keyword>
<dbReference type="PANTHER" id="PTHR33434">
    <property type="entry name" value="DEGV DOMAIN-CONTAINING PROTEIN DR_1986-RELATED"/>
    <property type="match status" value="1"/>
</dbReference>
<dbReference type="RefSeq" id="WP_327606287.1">
    <property type="nucleotide sequence ID" value="NZ_JARZFX010000001.1"/>
</dbReference>
<reference evidence="2 3" key="1">
    <citation type="journal article" date="2024" name="Int. J. Syst. Evol. Microbiol.">
        <title>Virgibacillus tibetensis sp. nov., isolated from salt lake on the Tibetan Plateau of China.</title>
        <authorList>
            <person name="Phurbu D."/>
            <person name="Liu Z.-X."/>
            <person name="Wang R."/>
            <person name="Zheng Y.-Y."/>
            <person name="Liu H.-C."/>
            <person name="Zhou Y.-G."/>
            <person name="Yu Y.-J."/>
            <person name="Li A.-H."/>
        </authorList>
    </citation>
    <scope>NUCLEOTIDE SEQUENCE [LARGE SCALE GENOMIC DNA]</scope>
    <source>
        <strain evidence="2 3">C22-A2</strain>
    </source>
</reference>
<dbReference type="Gene3D" id="1.25.40.340">
    <property type="match status" value="1"/>
</dbReference>
<dbReference type="EMBL" id="JARZFX010000001">
    <property type="protein sequence ID" value="MEC5422735.1"/>
    <property type="molecule type" value="Genomic_DNA"/>
</dbReference>
<evidence type="ECO:0000313" key="2">
    <source>
        <dbReference type="EMBL" id="MEC5422735.1"/>
    </source>
</evidence>
<evidence type="ECO:0000313" key="3">
    <source>
        <dbReference type="Proteomes" id="UP001335737"/>
    </source>
</evidence>
<dbReference type="InterPro" id="IPR004007">
    <property type="entry name" value="DhaL_dom"/>
</dbReference>
<accession>A0ABU6KC37</accession>
<dbReference type="InterPro" id="IPR050270">
    <property type="entry name" value="DegV_domain_contain"/>
</dbReference>
<dbReference type="Pfam" id="PF21645">
    <property type="entry name" value="FakA-like_M"/>
    <property type="match status" value="1"/>
</dbReference>
<dbReference type="InterPro" id="IPR033470">
    <property type="entry name" value="FakA-like_C"/>
</dbReference>
<protein>
    <submittedName>
        <fullName evidence="2">DAK2 domain-containing protein</fullName>
    </submittedName>
</protein>
<dbReference type="SUPFAM" id="SSF101473">
    <property type="entry name" value="DhaL-like"/>
    <property type="match status" value="1"/>
</dbReference>
<sequence>MTVQKLDGITFAQMVLSGTHHLSNNANRIDALNVFPVPDGDTGTNMNLSMTSGAAEVKKLNSEDISEVANAFAKGLLMGARGNSGVILSQIFRGFARGLEKKQNATTKDLAIAFENGVATAYKAVMKPVEGTILTVAKDVAKIAAKEAKREKDVIVLMEMVIKEAKASLKRTPDLLPILKEVGVVDSGGQGLLTIYEGFLAALKGEELPENASEIDMEEMVNAEHHKVTQDFMNAADIEFGYCTEFMIKFEEDKIAENPYNEEDFRNELSKHGDSLLVVSDDEIIKVHVHAEYPGNCMTLGQRYGSLINMKIENMREQHSALVGKNQAEAPKEKVAYAIITVAMGNGLKTLLESLGASVVIEGGQTMNPSTQDITDAIKKANAKNVLILPNNKNIIMAADQAAEIAEENVRVVPTQTIPQGISAMLAFHPEADIDGNKEVMDEARKQVKTGQVTYAVRDTQINGITIEKGNFMGIADGKIKATHHDKKEAVKLLLNEMLTEEDEILTILQGEDASDSEVKELIKYIEETYEDLEIEVHNGNQPIYSYIFSVE</sequence>
<dbReference type="SMART" id="SM01120">
    <property type="entry name" value="Dak2"/>
    <property type="match status" value="1"/>
</dbReference>
<dbReference type="PANTHER" id="PTHR33434:SF4">
    <property type="entry name" value="PHOSPHATASE PROTEIN"/>
    <property type="match status" value="1"/>
</dbReference>